<sequence precursor="true">MKYLFLLSSFVIVLTTTTQAQQNTPSQANEVRAENCMVKIINNVNVPAEVEGKLMELRFEEGATVAKGDILAIIDDTQAKLGVELKMAEEKEALLNATNEVNLTDAINNEKLASAEAEAYKELRREGAIPFWELEKKRLEATRAKLRIDLAEQQMQIAKVQFKAKETERQMAEYELQKRKVTAPFDGFIETRIAQPGGWVQAGTPIATLVQLDRLRIEGDIDIRRYPEIVRRGTPVTVLIFPEINRTNELNRERAIKVEGKIDFVSSEIDLNSGYRVWVEIPNKQLNGEWQIKRGMRGEIVVRQ</sequence>
<dbReference type="Gene3D" id="1.10.287.470">
    <property type="entry name" value="Helix hairpin bin"/>
    <property type="match status" value="1"/>
</dbReference>
<evidence type="ECO:0000259" key="3">
    <source>
        <dbReference type="Pfam" id="PF25917"/>
    </source>
</evidence>
<name>A0A5C6EAP1_9BACT</name>
<dbReference type="GO" id="GO:1990281">
    <property type="term" value="C:efflux pump complex"/>
    <property type="evidence" value="ECO:0007669"/>
    <property type="project" value="TreeGrafter"/>
</dbReference>
<accession>A0A5C6EAP1</accession>
<proteinExistence type="predicted"/>
<keyword evidence="1" id="KW-0175">Coiled coil</keyword>
<dbReference type="InterPro" id="IPR058625">
    <property type="entry name" value="MdtA-like_BSH"/>
</dbReference>
<dbReference type="GO" id="GO:0015562">
    <property type="term" value="F:efflux transmembrane transporter activity"/>
    <property type="evidence" value="ECO:0007669"/>
    <property type="project" value="TreeGrafter"/>
</dbReference>
<dbReference type="OrthoDB" id="259511at2"/>
<protein>
    <submittedName>
        <fullName evidence="4">Multidrug resistance protein MdtA</fullName>
    </submittedName>
</protein>
<evidence type="ECO:0000313" key="4">
    <source>
        <dbReference type="EMBL" id="TWU44841.1"/>
    </source>
</evidence>
<evidence type="ECO:0000256" key="1">
    <source>
        <dbReference type="SAM" id="Coils"/>
    </source>
</evidence>
<evidence type="ECO:0000256" key="2">
    <source>
        <dbReference type="SAM" id="SignalP"/>
    </source>
</evidence>
<feature type="chain" id="PRO_5022848121" evidence="2">
    <location>
        <begin position="21"/>
        <end position="304"/>
    </location>
</feature>
<dbReference type="EMBL" id="SJPY01000001">
    <property type="protein sequence ID" value="TWU44841.1"/>
    <property type="molecule type" value="Genomic_DNA"/>
</dbReference>
<gene>
    <name evidence="4" type="primary">mdtA_1</name>
    <name evidence="4" type="ORF">Q31b_00110</name>
</gene>
<comment type="caution">
    <text evidence="4">The sequence shown here is derived from an EMBL/GenBank/DDBJ whole genome shotgun (WGS) entry which is preliminary data.</text>
</comment>
<dbReference type="Pfam" id="PF25917">
    <property type="entry name" value="BSH_RND"/>
    <property type="match status" value="1"/>
</dbReference>
<dbReference type="SUPFAM" id="SSF111369">
    <property type="entry name" value="HlyD-like secretion proteins"/>
    <property type="match status" value="1"/>
</dbReference>
<dbReference type="PANTHER" id="PTHR30469:SF15">
    <property type="entry name" value="HLYD FAMILY OF SECRETION PROTEINS"/>
    <property type="match status" value="1"/>
</dbReference>
<feature type="signal peptide" evidence="2">
    <location>
        <begin position="1"/>
        <end position="20"/>
    </location>
</feature>
<dbReference type="RefSeq" id="WP_146597672.1">
    <property type="nucleotide sequence ID" value="NZ_SJPY01000001.1"/>
</dbReference>
<evidence type="ECO:0000313" key="5">
    <source>
        <dbReference type="Proteomes" id="UP000315471"/>
    </source>
</evidence>
<dbReference type="AlphaFoldDB" id="A0A5C6EAP1"/>
<feature type="domain" description="Multidrug resistance protein MdtA-like barrel-sandwich hybrid" evidence="3">
    <location>
        <begin position="42"/>
        <end position="210"/>
    </location>
</feature>
<dbReference type="PANTHER" id="PTHR30469">
    <property type="entry name" value="MULTIDRUG RESISTANCE PROTEIN MDTA"/>
    <property type="match status" value="1"/>
</dbReference>
<dbReference type="Gene3D" id="2.40.50.100">
    <property type="match status" value="1"/>
</dbReference>
<dbReference type="Proteomes" id="UP000315471">
    <property type="component" value="Unassembled WGS sequence"/>
</dbReference>
<keyword evidence="5" id="KW-1185">Reference proteome</keyword>
<reference evidence="4 5" key="1">
    <citation type="submission" date="2019-02" db="EMBL/GenBank/DDBJ databases">
        <title>Deep-cultivation of Planctomycetes and their phenomic and genomic characterization uncovers novel biology.</title>
        <authorList>
            <person name="Wiegand S."/>
            <person name="Jogler M."/>
            <person name="Boedeker C."/>
            <person name="Pinto D."/>
            <person name="Vollmers J."/>
            <person name="Rivas-Marin E."/>
            <person name="Kohn T."/>
            <person name="Peeters S.H."/>
            <person name="Heuer A."/>
            <person name="Rast P."/>
            <person name="Oberbeckmann S."/>
            <person name="Bunk B."/>
            <person name="Jeske O."/>
            <person name="Meyerdierks A."/>
            <person name="Storesund J.E."/>
            <person name="Kallscheuer N."/>
            <person name="Luecker S."/>
            <person name="Lage O.M."/>
            <person name="Pohl T."/>
            <person name="Merkel B.J."/>
            <person name="Hornburger P."/>
            <person name="Mueller R.-W."/>
            <person name="Bruemmer F."/>
            <person name="Labrenz M."/>
            <person name="Spormann A.M."/>
            <person name="Op Den Camp H."/>
            <person name="Overmann J."/>
            <person name="Amann R."/>
            <person name="Jetten M.S.M."/>
            <person name="Mascher T."/>
            <person name="Medema M.H."/>
            <person name="Devos D.P."/>
            <person name="Kaster A.-K."/>
            <person name="Ovreas L."/>
            <person name="Rohde M."/>
            <person name="Galperin M.Y."/>
            <person name="Jogler C."/>
        </authorList>
    </citation>
    <scope>NUCLEOTIDE SEQUENCE [LARGE SCALE GENOMIC DNA]</scope>
    <source>
        <strain evidence="4 5">Q31b</strain>
    </source>
</reference>
<dbReference type="Gene3D" id="2.40.30.170">
    <property type="match status" value="1"/>
</dbReference>
<feature type="coiled-coil region" evidence="1">
    <location>
        <begin position="134"/>
        <end position="177"/>
    </location>
</feature>
<keyword evidence="2" id="KW-0732">Signal</keyword>
<organism evidence="4 5">
    <name type="scientific">Novipirellula aureliae</name>
    <dbReference type="NCBI Taxonomy" id="2527966"/>
    <lineage>
        <taxon>Bacteria</taxon>
        <taxon>Pseudomonadati</taxon>
        <taxon>Planctomycetota</taxon>
        <taxon>Planctomycetia</taxon>
        <taxon>Pirellulales</taxon>
        <taxon>Pirellulaceae</taxon>
        <taxon>Novipirellula</taxon>
    </lineage>
</organism>